<dbReference type="InterPro" id="IPR013525">
    <property type="entry name" value="ABC2_TM"/>
</dbReference>
<dbReference type="GO" id="GO:0016887">
    <property type="term" value="F:ATP hydrolysis activity"/>
    <property type="evidence" value="ECO:0007669"/>
    <property type="project" value="InterPro"/>
</dbReference>
<accession>A0A1G6PQD3</accession>
<dbReference type="GO" id="GO:0016020">
    <property type="term" value="C:membrane"/>
    <property type="evidence" value="ECO:0007669"/>
    <property type="project" value="UniProtKB-SubCell"/>
</dbReference>
<evidence type="ECO:0000256" key="1">
    <source>
        <dbReference type="ARBA" id="ARBA00004141"/>
    </source>
</evidence>
<dbReference type="SUPFAM" id="SSF52540">
    <property type="entry name" value="P-loop containing nucleoside triphosphate hydrolases"/>
    <property type="match status" value="1"/>
</dbReference>
<evidence type="ECO:0000256" key="3">
    <source>
        <dbReference type="ARBA" id="ARBA00022692"/>
    </source>
</evidence>
<comment type="subcellular location">
    <subcellularLocation>
        <location evidence="1">Membrane</location>
        <topology evidence="1">Multi-pass membrane protein</topology>
    </subcellularLocation>
</comment>
<dbReference type="GO" id="GO:0140359">
    <property type="term" value="F:ABC-type transporter activity"/>
    <property type="evidence" value="ECO:0007669"/>
    <property type="project" value="InterPro"/>
</dbReference>
<dbReference type="Pfam" id="PF00005">
    <property type="entry name" value="ABC_tran"/>
    <property type="match status" value="1"/>
</dbReference>
<dbReference type="PANTHER" id="PTHR48041">
    <property type="entry name" value="ABC TRANSPORTER G FAMILY MEMBER 28"/>
    <property type="match status" value="1"/>
</dbReference>
<proteinExistence type="predicted"/>
<dbReference type="Pfam" id="PF19055">
    <property type="entry name" value="ABC2_membrane_7"/>
    <property type="match status" value="1"/>
</dbReference>
<dbReference type="SUPFAM" id="SSF158682">
    <property type="entry name" value="TerB-like"/>
    <property type="match status" value="1"/>
</dbReference>
<dbReference type="InterPro" id="IPR003439">
    <property type="entry name" value="ABC_transporter-like_ATP-bd"/>
</dbReference>
<dbReference type="Gene3D" id="1.10.3680.10">
    <property type="entry name" value="TerB-like"/>
    <property type="match status" value="1"/>
</dbReference>
<dbReference type="InterPro" id="IPR029024">
    <property type="entry name" value="TerB-like"/>
</dbReference>
<dbReference type="PROSITE" id="PS00211">
    <property type="entry name" value="ABC_TRANSPORTER_1"/>
    <property type="match status" value="1"/>
</dbReference>
<evidence type="ECO:0000256" key="7">
    <source>
        <dbReference type="ARBA" id="ARBA00023136"/>
    </source>
</evidence>
<dbReference type="OrthoDB" id="9804819at2"/>
<gene>
    <name evidence="10" type="ORF">SAMN05216323_105411</name>
</gene>
<name>A0A1G6PQD3_9BACT</name>
<organism evidence="10 11">
    <name type="scientific">Williamwhitmania taraxaci</name>
    <dbReference type="NCBI Taxonomy" id="1640674"/>
    <lineage>
        <taxon>Bacteria</taxon>
        <taxon>Pseudomonadati</taxon>
        <taxon>Bacteroidota</taxon>
        <taxon>Bacteroidia</taxon>
        <taxon>Bacteroidales</taxon>
        <taxon>Williamwhitmaniaceae</taxon>
        <taxon>Williamwhitmania</taxon>
    </lineage>
</organism>
<reference evidence="10 11" key="1">
    <citation type="submission" date="2016-09" db="EMBL/GenBank/DDBJ databases">
        <authorList>
            <person name="Capua I."/>
            <person name="De Benedictis P."/>
            <person name="Joannis T."/>
            <person name="Lombin L.H."/>
            <person name="Cattoli G."/>
        </authorList>
    </citation>
    <scope>NUCLEOTIDE SEQUENCE [LARGE SCALE GENOMIC DNA]</scope>
    <source>
        <strain evidence="10 11">A7P-90m</strain>
    </source>
</reference>
<evidence type="ECO:0000256" key="5">
    <source>
        <dbReference type="ARBA" id="ARBA00022840"/>
    </source>
</evidence>
<evidence type="ECO:0000256" key="6">
    <source>
        <dbReference type="ARBA" id="ARBA00022989"/>
    </source>
</evidence>
<dbReference type="RefSeq" id="WP_092439657.1">
    <property type="nucleotide sequence ID" value="NZ_FMYP01000054.1"/>
</dbReference>
<evidence type="ECO:0000313" key="11">
    <source>
        <dbReference type="Proteomes" id="UP000199452"/>
    </source>
</evidence>
<dbReference type="Gene3D" id="3.40.50.300">
    <property type="entry name" value="P-loop containing nucleotide triphosphate hydrolases"/>
    <property type="match status" value="1"/>
</dbReference>
<feature type="transmembrane region" description="Helical" evidence="8">
    <location>
        <begin position="986"/>
        <end position="1006"/>
    </location>
</feature>
<feature type="transmembrane region" description="Helical" evidence="8">
    <location>
        <begin position="699"/>
        <end position="721"/>
    </location>
</feature>
<feature type="transmembrane region" description="Helical" evidence="8">
    <location>
        <begin position="624"/>
        <end position="646"/>
    </location>
</feature>
<evidence type="ECO:0000256" key="4">
    <source>
        <dbReference type="ARBA" id="ARBA00022741"/>
    </source>
</evidence>
<keyword evidence="7 8" id="KW-0472">Membrane</keyword>
<dbReference type="Proteomes" id="UP000199452">
    <property type="component" value="Unassembled WGS sequence"/>
</dbReference>
<dbReference type="GO" id="GO:0005524">
    <property type="term" value="F:ATP binding"/>
    <property type="evidence" value="ECO:0007669"/>
    <property type="project" value="UniProtKB-KW"/>
</dbReference>
<dbReference type="AlphaFoldDB" id="A0A1G6PQD3"/>
<keyword evidence="11" id="KW-1185">Reference proteome</keyword>
<evidence type="ECO:0000256" key="8">
    <source>
        <dbReference type="SAM" id="Phobius"/>
    </source>
</evidence>
<dbReference type="STRING" id="1640674.SAMN05216323_105411"/>
<evidence type="ECO:0000313" key="10">
    <source>
        <dbReference type="EMBL" id="SDC82383.1"/>
    </source>
</evidence>
<feature type="transmembrane region" description="Helical" evidence="8">
    <location>
        <begin position="727"/>
        <end position="750"/>
    </location>
</feature>
<keyword evidence="4" id="KW-0547">Nucleotide-binding</keyword>
<feature type="transmembrane region" description="Helical" evidence="8">
    <location>
        <begin position="666"/>
        <end position="687"/>
    </location>
</feature>
<feature type="transmembrane region" description="Helical" evidence="8">
    <location>
        <begin position="584"/>
        <end position="603"/>
    </location>
</feature>
<dbReference type="InterPro" id="IPR017871">
    <property type="entry name" value="ABC_transporter-like_CS"/>
</dbReference>
<dbReference type="Pfam" id="PF01061">
    <property type="entry name" value="ABC2_membrane"/>
    <property type="match status" value="1"/>
</dbReference>
<dbReference type="InterPro" id="IPR027417">
    <property type="entry name" value="P-loop_NTPase"/>
</dbReference>
<dbReference type="PROSITE" id="PS50893">
    <property type="entry name" value="ABC_TRANSPORTER_2"/>
    <property type="match status" value="1"/>
</dbReference>
<keyword evidence="5" id="KW-0067">ATP-binding</keyword>
<dbReference type="InterPro" id="IPR050352">
    <property type="entry name" value="ABCG_transporters"/>
</dbReference>
<evidence type="ECO:0000259" key="9">
    <source>
        <dbReference type="PROSITE" id="PS50893"/>
    </source>
</evidence>
<keyword evidence="6 8" id="KW-1133">Transmembrane helix</keyword>
<dbReference type="InterPro" id="IPR007791">
    <property type="entry name" value="DjlA_N"/>
</dbReference>
<dbReference type="InterPro" id="IPR043926">
    <property type="entry name" value="ABCG_dom"/>
</dbReference>
<dbReference type="PANTHER" id="PTHR48041:SF139">
    <property type="entry name" value="PROTEIN SCARLET"/>
    <property type="match status" value="1"/>
</dbReference>
<sequence>MSEEILKALMQLFAIIAKQDEGVELSERAFVVNFLNQQINDEAVQDYIHLFEEHAGLLEKDEENEEEKGKIKLTSVKDSVRILGICKKINKTLTQKQKIVVLVRLFELINADRKFSEQRMAIINTVAEVFKLTKEEFTDIENFVIGNTLQELDTPSVLTIHDKGRVQVYSKYIPTESLDGFLAILQIKSVDLYFLRYTGSADIFLNGLPINNKRIYLYASGSSIRLPKGKPVYYTDVVSHYLADSSITKISYRVNNLGYTFKTGGTGLRNISFAEEHGKLIGIMGASGAGKTTLLNVLSGNEAPSTGEVLINGINLHTDRNKLEGVIGVIPQDDLLIEELTVFENLYYNAKLCFKDKSDEEITELVEKTLSSLGLLERKNLKVGSSFNKMISGGQRKRLNIALELIREPSILFVDEPTSGLSSRDSENVMDLLRELTLKGKLIYVVIHQPSSDIYKMFDNMMILDTGGYMTYYGNPVEAVMYFKRIDDQINSEQGECPTCGNVNPELIFNIVEAKVVDEFGQYTPIRKVSPGKWEEYFKENIRMKRIEDISVPPPVSLNIPSRLKQFVIYTIRDFRSKISNTQYIALNLLETPLLAFILSYVIRYIANPTSDVYIFRENENIQIYIFMALIVSLFVGLTVSAEEIFRDRKILKREAFLNLSRSSYLLAKITILIVISAIQSLLFVLIANNVLGIQDMGFVYWFALFTTAVFANILGLNISATFNAAVTIYIVIPLIMIPMMVLSGAMFSFEKLNRTIGSVNKVPLIADMMATKWAYEALMVHQFKDNGFESYFYNIEKEESQANYKFVWYVPELQKRAEQSLLLLDKAPTAESKAQMADYLAVLKRAISKEAILVPSITFENTDDLVPESYTIEVAAMLSEYLEKLLKHYDEAFQQANSKKDAMVNYFQNKNKALYNAKKMAYHNESVSDLVLKIFEKNKILQFGDELVQQYEPIFRDPERSSFFGFRSHFLAPRKYFMGTYWDTFWFNMSMIWFMTLTLYVTLYFELLKKLIEGLSEINLKKLRLSRK</sequence>
<dbReference type="InterPro" id="IPR003593">
    <property type="entry name" value="AAA+_ATPase"/>
</dbReference>
<protein>
    <submittedName>
        <fullName evidence="10">ABC-type multidrug transport system, ATPase component</fullName>
    </submittedName>
</protein>
<feature type="domain" description="ABC transporter" evidence="9">
    <location>
        <begin position="252"/>
        <end position="492"/>
    </location>
</feature>
<dbReference type="Pfam" id="PF05099">
    <property type="entry name" value="TerB"/>
    <property type="match status" value="1"/>
</dbReference>
<dbReference type="EMBL" id="FMYP01000054">
    <property type="protein sequence ID" value="SDC82383.1"/>
    <property type="molecule type" value="Genomic_DNA"/>
</dbReference>
<keyword evidence="2" id="KW-0813">Transport</keyword>
<keyword evidence="3 8" id="KW-0812">Transmembrane</keyword>
<evidence type="ECO:0000256" key="2">
    <source>
        <dbReference type="ARBA" id="ARBA00022448"/>
    </source>
</evidence>
<dbReference type="SMART" id="SM00382">
    <property type="entry name" value="AAA"/>
    <property type="match status" value="1"/>
</dbReference>